<name>A0A3P6TKZ7_CYLGO</name>
<organism evidence="2 3">
    <name type="scientific">Cylicostephanus goldi</name>
    <name type="common">Nematode worm</name>
    <dbReference type="NCBI Taxonomy" id="71465"/>
    <lineage>
        <taxon>Eukaryota</taxon>
        <taxon>Metazoa</taxon>
        <taxon>Ecdysozoa</taxon>
        <taxon>Nematoda</taxon>
        <taxon>Chromadorea</taxon>
        <taxon>Rhabditida</taxon>
        <taxon>Rhabditina</taxon>
        <taxon>Rhabditomorpha</taxon>
        <taxon>Strongyloidea</taxon>
        <taxon>Strongylidae</taxon>
        <taxon>Cylicostephanus</taxon>
    </lineage>
</organism>
<dbReference type="EMBL" id="UYRV01029809">
    <property type="protein sequence ID" value="VDK84019.1"/>
    <property type="molecule type" value="Genomic_DNA"/>
</dbReference>
<reference evidence="2 3" key="1">
    <citation type="submission" date="2018-11" db="EMBL/GenBank/DDBJ databases">
        <authorList>
            <consortium name="Pathogen Informatics"/>
        </authorList>
    </citation>
    <scope>NUCLEOTIDE SEQUENCE [LARGE SCALE GENOMIC DNA]</scope>
</reference>
<proteinExistence type="predicted"/>
<gene>
    <name evidence="2" type="ORF">CGOC_LOCUS8217</name>
</gene>
<sequence>MQILGRSSAGTLSDYSSFEEAELIPSKSKKKKLKKKQRGEYVALTELDETFSLEREDLHTALECGECID</sequence>
<feature type="region of interest" description="Disordered" evidence="1">
    <location>
        <begin position="1"/>
        <end position="29"/>
    </location>
</feature>
<dbReference type="Proteomes" id="UP000271889">
    <property type="component" value="Unassembled WGS sequence"/>
</dbReference>
<dbReference type="AlphaFoldDB" id="A0A3P6TKZ7"/>
<evidence type="ECO:0000313" key="3">
    <source>
        <dbReference type="Proteomes" id="UP000271889"/>
    </source>
</evidence>
<accession>A0A3P6TKZ7</accession>
<protein>
    <submittedName>
        <fullName evidence="2">Uncharacterized protein</fullName>
    </submittedName>
</protein>
<evidence type="ECO:0000313" key="2">
    <source>
        <dbReference type="EMBL" id="VDK84019.1"/>
    </source>
</evidence>
<evidence type="ECO:0000256" key="1">
    <source>
        <dbReference type="SAM" id="MobiDB-lite"/>
    </source>
</evidence>
<keyword evidence="3" id="KW-1185">Reference proteome</keyword>